<keyword evidence="2 5" id="KW-0489">Methyltransferase</keyword>
<sequence length="255" mass="28549">MVTSPSPSPESRFSSRVENYIRYRPSYPPQVIQLLLSEASLDRSSRVADIGSGTGIFTQMLLAAGCTVFGVEPNADMRAAAERLLGRNPRFISIGAPAQATTLEDHTVDLITAAQAFHWFDTPETRQEFPRILSPQGHIALIWNKRELDTTPFLRAYEQLLLTYGTDYARVRHENIDDARLAQFFPEGYSTHEFANAQIFDFDGLRGRLLSSSYAPEAGHPHYPAMLTALRELFDTHQANGTVTFAYTTRVYLGS</sequence>
<dbReference type="SUPFAM" id="SSF53335">
    <property type="entry name" value="S-adenosyl-L-methionine-dependent methyltransferases"/>
    <property type="match status" value="1"/>
</dbReference>
<evidence type="ECO:0000313" key="6">
    <source>
        <dbReference type="Proteomes" id="UP000190774"/>
    </source>
</evidence>
<keyword evidence="6" id="KW-1185">Reference proteome</keyword>
<dbReference type="RefSeq" id="WP_078813268.1">
    <property type="nucleotide sequence ID" value="NZ_FUYE01000005.1"/>
</dbReference>
<proteinExistence type="inferred from homology"/>
<dbReference type="EMBL" id="FUYE01000005">
    <property type="protein sequence ID" value="SKA93262.1"/>
    <property type="molecule type" value="Genomic_DNA"/>
</dbReference>
<gene>
    <name evidence="5" type="ORF">SAMN02745166_02062</name>
</gene>
<reference evidence="6" key="1">
    <citation type="submission" date="2017-02" db="EMBL/GenBank/DDBJ databases">
        <authorList>
            <person name="Varghese N."/>
            <person name="Submissions S."/>
        </authorList>
    </citation>
    <scope>NUCLEOTIDE SEQUENCE [LARGE SCALE GENOMIC DNA]</scope>
    <source>
        <strain evidence="6">ATCC 700200</strain>
    </source>
</reference>
<dbReference type="AlphaFoldDB" id="A0A1T4XUL1"/>
<dbReference type="InterPro" id="IPR051052">
    <property type="entry name" value="Diverse_substrate_MTase"/>
</dbReference>
<dbReference type="Proteomes" id="UP000190774">
    <property type="component" value="Unassembled WGS sequence"/>
</dbReference>
<name>A0A1T4XUL1_9BACT</name>
<dbReference type="Pfam" id="PF08241">
    <property type="entry name" value="Methyltransf_11"/>
    <property type="match status" value="1"/>
</dbReference>
<dbReference type="InterPro" id="IPR029063">
    <property type="entry name" value="SAM-dependent_MTases_sf"/>
</dbReference>
<evidence type="ECO:0000256" key="2">
    <source>
        <dbReference type="ARBA" id="ARBA00022603"/>
    </source>
</evidence>
<evidence type="ECO:0000259" key="4">
    <source>
        <dbReference type="Pfam" id="PF08241"/>
    </source>
</evidence>
<keyword evidence="3 5" id="KW-0808">Transferase</keyword>
<dbReference type="STRING" id="48467.SAMN02745166_02062"/>
<dbReference type="CDD" id="cd02440">
    <property type="entry name" value="AdoMet_MTases"/>
    <property type="match status" value="1"/>
</dbReference>
<dbReference type="GO" id="GO:0032259">
    <property type="term" value="P:methylation"/>
    <property type="evidence" value="ECO:0007669"/>
    <property type="project" value="UniProtKB-KW"/>
</dbReference>
<dbReference type="OrthoDB" id="9797252at2"/>
<organism evidence="5 6">
    <name type="scientific">Prosthecobacter debontii</name>
    <dbReference type="NCBI Taxonomy" id="48467"/>
    <lineage>
        <taxon>Bacteria</taxon>
        <taxon>Pseudomonadati</taxon>
        <taxon>Verrucomicrobiota</taxon>
        <taxon>Verrucomicrobiia</taxon>
        <taxon>Verrucomicrobiales</taxon>
        <taxon>Verrucomicrobiaceae</taxon>
        <taxon>Prosthecobacter</taxon>
    </lineage>
</organism>
<evidence type="ECO:0000256" key="3">
    <source>
        <dbReference type="ARBA" id="ARBA00022679"/>
    </source>
</evidence>
<dbReference type="PANTHER" id="PTHR44942:SF4">
    <property type="entry name" value="METHYLTRANSFERASE TYPE 11 DOMAIN-CONTAINING PROTEIN"/>
    <property type="match status" value="1"/>
</dbReference>
<feature type="domain" description="Methyltransferase type 11" evidence="4">
    <location>
        <begin position="49"/>
        <end position="140"/>
    </location>
</feature>
<accession>A0A1T4XUL1</accession>
<dbReference type="PANTHER" id="PTHR44942">
    <property type="entry name" value="METHYLTRANSF_11 DOMAIN-CONTAINING PROTEIN"/>
    <property type="match status" value="1"/>
</dbReference>
<protein>
    <submittedName>
        <fullName evidence="5">Methyltransferase domain-containing protein</fullName>
    </submittedName>
</protein>
<evidence type="ECO:0000313" key="5">
    <source>
        <dbReference type="EMBL" id="SKA93262.1"/>
    </source>
</evidence>
<evidence type="ECO:0000256" key="1">
    <source>
        <dbReference type="ARBA" id="ARBA00008361"/>
    </source>
</evidence>
<dbReference type="GO" id="GO:0008757">
    <property type="term" value="F:S-adenosylmethionine-dependent methyltransferase activity"/>
    <property type="evidence" value="ECO:0007669"/>
    <property type="project" value="InterPro"/>
</dbReference>
<dbReference type="Gene3D" id="3.40.50.150">
    <property type="entry name" value="Vaccinia Virus protein VP39"/>
    <property type="match status" value="1"/>
</dbReference>
<comment type="similarity">
    <text evidence="1">Belongs to the methyltransferase superfamily.</text>
</comment>
<dbReference type="InterPro" id="IPR013216">
    <property type="entry name" value="Methyltransf_11"/>
</dbReference>